<sequence length="187" mass="20747">MASSATVTPAGGGTAAPGASASTAPNAPTQPIRRLLALESFFAEYPLFTYIPTNHPSDEFARLKSVYHWGRKGRRYKEAKRRYNSALVIEFGKIYGSDEGSLDSWKMLCDVLGVEDVPETISACKKIVKRTHVNLVDLVATFVTGKPVEIFRDQGELRTYTRGTMKIFPKERAKSSSLLKCLLRPIF</sequence>
<protein>
    <submittedName>
        <fullName evidence="1">Uncharacterized protein</fullName>
    </submittedName>
</protein>
<dbReference type="EMBL" id="ML208339">
    <property type="protein sequence ID" value="TFK69026.1"/>
    <property type="molecule type" value="Genomic_DNA"/>
</dbReference>
<evidence type="ECO:0000313" key="2">
    <source>
        <dbReference type="Proteomes" id="UP000308600"/>
    </source>
</evidence>
<accession>A0ACD3ATX5</accession>
<proteinExistence type="predicted"/>
<keyword evidence="2" id="KW-1185">Reference proteome</keyword>
<name>A0ACD3ATX5_9AGAR</name>
<gene>
    <name evidence="1" type="ORF">BDN72DRAFT_841113</name>
</gene>
<reference evidence="1 2" key="1">
    <citation type="journal article" date="2019" name="Nat. Ecol. Evol.">
        <title>Megaphylogeny resolves global patterns of mushroom evolution.</title>
        <authorList>
            <person name="Varga T."/>
            <person name="Krizsan K."/>
            <person name="Foldi C."/>
            <person name="Dima B."/>
            <person name="Sanchez-Garcia M."/>
            <person name="Sanchez-Ramirez S."/>
            <person name="Szollosi G.J."/>
            <person name="Szarkandi J.G."/>
            <person name="Papp V."/>
            <person name="Albert L."/>
            <person name="Andreopoulos W."/>
            <person name="Angelini C."/>
            <person name="Antonin V."/>
            <person name="Barry K.W."/>
            <person name="Bougher N.L."/>
            <person name="Buchanan P."/>
            <person name="Buyck B."/>
            <person name="Bense V."/>
            <person name="Catcheside P."/>
            <person name="Chovatia M."/>
            <person name="Cooper J."/>
            <person name="Damon W."/>
            <person name="Desjardin D."/>
            <person name="Finy P."/>
            <person name="Geml J."/>
            <person name="Haridas S."/>
            <person name="Hughes K."/>
            <person name="Justo A."/>
            <person name="Karasinski D."/>
            <person name="Kautmanova I."/>
            <person name="Kiss B."/>
            <person name="Kocsube S."/>
            <person name="Kotiranta H."/>
            <person name="LaButti K.M."/>
            <person name="Lechner B.E."/>
            <person name="Liimatainen K."/>
            <person name="Lipzen A."/>
            <person name="Lukacs Z."/>
            <person name="Mihaltcheva S."/>
            <person name="Morgado L.N."/>
            <person name="Niskanen T."/>
            <person name="Noordeloos M.E."/>
            <person name="Ohm R.A."/>
            <person name="Ortiz-Santana B."/>
            <person name="Ovrebo C."/>
            <person name="Racz N."/>
            <person name="Riley R."/>
            <person name="Savchenko A."/>
            <person name="Shiryaev A."/>
            <person name="Soop K."/>
            <person name="Spirin V."/>
            <person name="Szebenyi C."/>
            <person name="Tomsovsky M."/>
            <person name="Tulloss R.E."/>
            <person name="Uehling J."/>
            <person name="Grigoriev I.V."/>
            <person name="Vagvolgyi C."/>
            <person name="Papp T."/>
            <person name="Martin F.M."/>
            <person name="Miettinen O."/>
            <person name="Hibbett D.S."/>
            <person name="Nagy L.G."/>
        </authorList>
    </citation>
    <scope>NUCLEOTIDE SEQUENCE [LARGE SCALE GENOMIC DNA]</scope>
    <source>
        <strain evidence="1 2">NL-1719</strain>
    </source>
</reference>
<dbReference type="Proteomes" id="UP000308600">
    <property type="component" value="Unassembled WGS sequence"/>
</dbReference>
<evidence type="ECO:0000313" key="1">
    <source>
        <dbReference type="EMBL" id="TFK69026.1"/>
    </source>
</evidence>
<organism evidence="1 2">
    <name type="scientific">Pluteus cervinus</name>
    <dbReference type="NCBI Taxonomy" id="181527"/>
    <lineage>
        <taxon>Eukaryota</taxon>
        <taxon>Fungi</taxon>
        <taxon>Dikarya</taxon>
        <taxon>Basidiomycota</taxon>
        <taxon>Agaricomycotina</taxon>
        <taxon>Agaricomycetes</taxon>
        <taxon>Agaricomycetidae</taxon>
        <taxon>Agaricales</taxon>
        <taxon>Pluteineae</taxon>
        <taxon>Pluteaceae</taxon>
        <taxon>Pluteus</taxon>
    </lineage>
</organism>